<evidence type="ECO:0000313" key="2">
    <source>
        <dbReference type="EMBL" id="CAK9162383.1"/>
    </source>
</evidence>
<feature type="compositionally biased region" description="Low complexity" evidence="1">
    <location>
        <begin position="1"/>
        <end position="19"/>
    </location>
</feature>
<name>A0ABC8SZK3_9AQUA</name>
<dbReference type="Proteomes" id="UP001642360">
    <property type="component" value="Unassembled WGS sequence"/>
</dbReference>
<evidence type="ECO:0000256" key="1">
    <source>
        <dbReference type="SAM" id="MobiDB-lite"/>
    </source>
</evidence>
<feature type="compositionally biased region" description="Polar residues" evidence="1">
    <location>
        <begin position="191"/>
        <end position="204"/>
    </location>
</feature>
<dbReference type="InterPro" id="IPR040003">
    <property type="entry name" value="PG18-like"/>
</dbReference>
<feature type="region of interest" description="Disordered" evidence="1">
    <location>
        <begin position="176"/>
        <end position="222"/>
    </location>
</feature>
<protein>
    <submittedName>
        <fullName evidence="2">Uncharacterized protein</fullName>
    </submittedName>
</protein>
<accession>A0ABC8SZK3</accession>
<feature type="region of interest" description="Disordered" evidence="1">
    <location>
        <begin position="1"/>
        <end position="43"/>
    </location>
</feature>
<feature type="compositionally biased region" description="Low complexity" evidence="1">
    <location>
        <begin position="176"/>
        <end position="188"/>
    </location>
</feature>
<reference evidence="2 3" key="1">
    <citation type="submission" date="2024-02" db="EMBL/GenBank/DDBJ databases">
        <authorList>
            <person name="Vignale AGUSTIN F."/>
            <person name="Sosa J E."/>
            <person name="Modenutti C."/>
        </authorList>
    </citation>
    <scope>NUCLEOTIDE SEQUENCE [LARGE SCALE GENOMIC DNA]</scope>
</reference>
<comment type="caution">
    <text evidence="2">The sequence shown here is derived from an EMBL/GenBank/DDBJ whole genome shotgun (WGS) entry which is preliminary data.</text>
</comment>
<keyword evidence="3" id="KW-1185">Reference proteome</keyword>
<dbReference type="PANTHER" id="PTHR35745">
    <property type="entry name" value="BNACNNG14650D PROTEIN"/>
    <property type="match status" value="1"/>
</dbReference>
<dbReference type="EMBL" id="CAUOFW020003847">
    <property type="protein sequence ID" value="CAK9162383.1"/>
    <property type="molecule type" value="Genomic_DNA"/>
</dbReference>
<feature type="compositionally biased region" description="Low complexity" evidence="1">
    <location>
        <begin position="28"/>
        <end position="40"/>
    </location>
</feature>
<dbReference type="Pfam" id="PF20711">
    <property type="entry name" value="DUF6825"/>
    <property type="match status" value="1"/>
</dbReference>
<organism evidence="2 3">
    <name type="scientific">Ilex paraguariensis</name>
    <name type="common">yerba mate</name>
    <dbReference type="NCBI Taxonomy" id="185542"/>
    <lineage>
        <taxon>Eukaryota</taxon>
        <taxon>Viridiplantae</taxon>
        <taxon>Streptophyta</taxon>
        <taxon>Embryophyta</taxon>
        <taxon>Tracheophyta</taxon>
        <taxon>Spermatophyta</taxon>
        <taxon>Magnoliopsida</taxon>
        <taxon>eudicotyledons</taxon>
        <taxon>Gunneridae</taxon>
        <taxon>Pentapetalae</taxon>
        <taxon>asterids</taxon>
        <taxon>campanulids</taxon>
        <taxon>Aquifoliales</taxon>
        <taxon>Aquifoliaceae</taxon>
        <taxon>Ilex</taxon>
    </lineage>
</organism>
<gene>
    <name evidence="2" type="ORF">ILEXP_LOCUS31253</name>
</gene>
<sequence length="222" mass="23561">MMSGRVSLSSPPQSSTYSPRIVSKTHNSPSWSSSASSIPWKSRDHPLCSSDLKLKVPPSRFGAGVFPERIDLRCNSSTGPGGPGESDSRGVLDAFFLGKALAEVLNERIESSVGEILSAVGRLQGEQQKQIQDFQEEVLEKAKRAKEEAAREAVEAQRPVLKSSTANVSTVANVVSSTTAESATDAVTPELLSSPSNSTVQSTDLGEGPTYEDPLLGVTIED</sequence>
<dbReference type="PANTHER" id="PTHR35745:SF1">
    <property type="entry name" value="OS04G0513000 PROTEIN"/>
    <property type="match status" value="1"/>
</dbReference>
<evidence type="ECO:0000313" key="3">
    <source>
        <dbReference type="Proteomes" id="UP001642360"/>
    </source>
</evidence>
<proteinExistence type="predicted"/>
<dbReference type="AlphaFoldDB" id="A0ABC8SZK3"/>